<sequence length="272" mass="29139">MPPLTPSSSQEIICLDSPPPSQKRNTNTTPSSNVGPSSASSSSKQQPSSAQPKRRPTVSGSQSRSRVTERMLNSLNNDKNPITHSDAFQRTQHVHSCSTGHQQRGGDRGFWNQARDANVKPIAQEHTYWSVRTANVEANARAKATNVLAGCVIAINGPTGSKVSNLQLQNLITANGGRYVPHQSRRCTHVVAARLSGTKAQKHINGQGSRGAAMRTQVVKVEWVLDCVAQGKRISEAGYGVVEDPSQKNLFTAFGVAPPSAPFTTAEPSKPT</sequence>
<dbReference type="RefSeq" id="XP_028471818.1">
    <property type="nucleotide sequence ID" value="XM_028620943.1"/>
</dbReference>
<feature type="compositionally biased region" description="Polar residues" evidence="1">
    <location>
        <begin position="22"/>
        <end position="35"/>
    </location>
</feature>
<evidence type="ECO:0000256" key="1">
    <source>
        <dbReference type="SAM" id="MobiDB-lite"/>
    </source>
</evidence>
<dbReference type="PANTHER" id="PTHR45990:SF1">
    <property type="entry name" value="DNA REPAIR PROTEIN REV1"/>
    <property type="match status" value="1"/>
</dbReference>
<dbReference type="Pfam" id="PF00533">
    <property type="entry name" value="BRCT"/>
    <property type="match status" value="1"/>
</dbReference>
<organism evidence="3 4">
    <name type="scientific">Apiotrichum porosum</name>
    <dbReference type="NCBI Taxonomy" id="105984"/>
    <lineage>
        <taxon>Eukaryota</taxon>
        <taxon>Fungi</taxon>
        <taxon>Dikarya</taxon>
        <taxon>Basidiomycota</taxon>
        <taxon>Agaricomycotina</taxon>
        <taxon>Tremellomycetes</taxon>
        <taxon>Trichosporonales</taxon>
        <taxon>Trichosporonaceae</taxon>
        <taxon>Apiotrichum</taxon>
    </lineage>
</organism>
<dbReference type="Gene3D" id="3.40.50.10190">
    <property type="entry name" value="BRCT domain"/>
    <property type="match status" value="1"/>
</dbReference>
<reference evidence="3 4" key="1">
    <citation type="submission" date="2018-11" db="EMBL/GenBank/DDBJ databases">
        <title>Genome sequence of Apiotrichum porosum DSM 27194.</title>
        <authorList>
            <person name="Aliyu H."/>
            <person name="Gorte O."/>
            <person name="Ochsenreither K."/>
        </authorList>
    </citation>
    <scope>NUCLEOTIDE SEQUENCE [LARGE SCALE GENOMIC DNA]</scope>
    <source>
        <strain evidence="3 4">DSM 27194</strain>
    </source>
</reference>
<gene>
    <name evidence="3" type="ORF">EHS24_005418</name>
</gene>
<dbReference type="SMART" id="SM00292">
    <property type="entry name" value="BRCT"/>
    <property type="match status" value="1"/>
</dbReference>
<dbReference type="SUPFAM" id="SSF52113">
    <property type="entry name" value="BRCT domain"/>
    <property type="match status" value="1"/>
</dbReference>
<dbReference type="GO" id="GO:0070987">
    <property type="term" value="P:error-free translesion synthesis"/>
    <property type="evidence" value="ECO:0007669"/>
    <property type="project" value="TreeGrafter"/>
</dbReference>
<dbReference type="InterPro" id="IPR001357">
    <property type="entry name" value="BRCT_dom"/>
</dbReference>
<feature type="domain" description="BRCT" evidence="2">
    <location>
        <begin position="143"/>
        <end position="241"/>
    </location>
</feature>
<feature type="compositionally biased region" description="Polar residues" evidence="1">
    <location>
        <begin position="91"/>
        <end position="102"/>
    </location>
</feature>
<dbReference type="STRING" id="105984.A0A427XCQ1"/>
<feature type="compositionally biased region" description="Low complexity" evidence="1">
    <location>
        <begin position="36"/>
        <end position="51"/>
    </location>
</feature>
<dbReference type="InterPro" id="IPR036420">
    <property type="entry name" value="BRCT_dom_sf"/>
</dbReference>
<dbReference type="GO" id="GO:0005634">
    <property type="term" value="C:nucleus"/>
    <property type="evidence" value="ECO:0007669"/>
    <property type="project" value="TreeGrafter"/>
</dbReference>
<evidence type="ECO:0000259" key="2">
    <source>
        <dbReference type="PROSITE" id="PS50172"/>
    </source>
</evidence>
<dbReference type="GO" id="GO:0003887">
    <property type="term" value="F:DNA-directed DNA polymerase activity"/>
    <property type="evidence" value="ECO:0007669"/>
    <property type="project" value="TreeGrafter"/>
</dbReference>
<dbReference type="EMBL" id="RSCE01000022">
    <property type="protein sequence ID" value="RSH76671.1"/>
    <property type="molecule type" value="Genomic_DNA"/>
</dbReference>
<evidence type="ECO:0000313" key="3">
    <source>
        <dbReference type="EMBL" id="RSH76671.1"/>
    </source>
</evidence>
<comment type="caution">
    <text evidence="3">The sequence shown here is derived from an EMBL/GenBank/DDBJ whole genome shotgun (WGS) entry which is preliminary data.</text>
</comment>
<feature type="compositionally biased region" description="Polar residues" evidence="1">
    <location>
        <begin position="58"/>
        <end position="68"/>
    </location>
</feature>
<dbReference type="PROSITE" id="PS50172">
    <property type="entry name" value="BRCT"/>
    <property type="match status" value="1"/>
</dbReference>
<keyword evidence="4" id="KW-1185">Reference proteome</keyword>
<dbReference type="GeneID" id="39589961"/>
<dbReference type="GO" id="GO:0042276">
    <property type="term" value="P:error-prone translesion synthesis"/>
    <property type="evidence" value="ECO:0007669"/>
    <property type="project" value="TreeGrafter"/>
</dbReference>
<protein>
    <recommendedName>
        <fullName evidence="2">BRCT domain-containing protein</fullName>
    </recommendedName>
</protein>
<dbReference type="AlphaFoldDB" id="A0A427XCQ1"/>
<dbReference type="GO" id="GO:0017125">
    <property type="term" value="F:deoxycytidyl transferase activity"/>
    <property type="evidence" value="ECO:0007669"/>
    <property type="project" value="TreeGrafter"/>
</dbReference>
<feature type="region of interest" description="Disordered" evidence="1">
    <location>
        <begin position="1"/>
        <end position="68"/>
    </location>
</feature>
<proteinExistence type="predicted"/>
<name>A0A427XCQ1_9TREE</name>
<dbReference type="PANTHER" id="PTHR45990">
    <property type="entry name" value="DNA REPAIR PROTEIN REV1"/>
    <property type="match status" value="1"/>
</dbReference>
<accession>A0A427XCQ1</accession>
<feature type="compositionally biased region" description="Polar residues" evidence="1">
    <location>
        <begin position="1"/>
        <end position="11"/>
    </location>
</feature>
<dbReference type="Proteomes" id="UP000279236">
    <property type="component" value="Unassembled WGS sequence"/>
</dbReference>
<feature type="region of interest" description="Disordered" evidence="1">
    <location>
        <begin position="91"/>
        <end position="111"/>
    </location>
</feature>
<evidence type="ECO:0000313" key="4">
    <source>
        <dbReference type="Proteomes" id="UP000279236"/>
    </source>
</evidence>
<dbReference type="OrthoDB" id="427711at2759"/>